<dbReference type="AlphaFoldDB" id="A0A1Y3R369"/>
<dbReference type="Proteomes" id="UP000322940">
    <property type="component" value="Unassembled WGS sequence"/>
</dbReference>
<dbReference type="InterPro" id="IPR015867">
    <property type="entry name" value="N-reg_PII/ATP_PRibTrfase_C"/>
</dbReference>
<evidence type="ECO:0000256" key="1">
    <source>
        <dbReference type="ARBA" id="ARBA00004651"/>
    </source>
</evidence>
<evidence type="ECO:0000256" key="2">
    <source>
        <dbReference type="ARBA" id="ARBA00022475"/>
    </source>
</evidence>
<dbReference type="OrthoDB" id="1422399at2"/>
<reference evidence="11" key="1">
    <citation type="submission" date="2017-04" db="EMBL/GenBank/DDBJ databases">
        <title>Function of individual gut microbiota members based on whole genome sequencing of pure cultures obtained from chicken caecum.</title>
        <authorList>
            <person name="Medvecky M."/>
            <person name="Cejkova D."/>
            <person name="Polansky O."/>
            <person name="Karasova D."/>
            <person name="Kubasova T."/>
            <person name="Cizek A."/>
            <person name="Rychlik I."/>
        </authorList>
    </citation>
    <scope>NUCLEOTIDE SEQUENCE [LARGE SCALE GENOMIC DNA]</scope>
    <source>
        <strain evidence="11">An90</strain>
    </source>
</reference>
<dbReference type="Proteomes" id="UP000195772">
    <property type="component" value="Unassembled WGS sequence"/>
</dbReference>
<keyword evidence="5 6" id="KW-0472">Membrane</keyword>
<evidence type="ECO:0000256" key="4">
    <source>
        <dbReference type="ARBA" id="ARBA00022989"/>
    </source>
</evidence>
<feature type="transmembrane region" description="Helical" evidence="6">
    <location>
        <begin position="212"/>
        <end position="231"/>
    </location>
</feature>
<evidence type="ECO:0000313" key="9">
    <source>
        <dbReference type="EMBL" id="KAA2563117.1"/>
    </source>
</evidence>
<sequence length="329" mass="35991">MNTKALLEPMGSWAWWRSWFLIFFGCSVMGAGFVLFVNPYNFVPGGVYGMGIVLHNIFPSIQVGTFGYMFDVPLMLVAMLVFGGQFGTRTVLAALYTPGFMNVLTRLVYPDAAAVESLDPSLLLNGRLDLSNDLLLTCVIGAVVIGVGQGIVVRQQATTGGTDIVAMLLQKFAGIKFSSGIFLADGFVVLSGLAVIGFGLGTGEAASNGWMLTLYSLITIYITSRVIAYLLNGASYDKLLFIISDHHQALKRFIIEDLDRSATYIKSKGMYTDASRDMIFLVVSRKEVHLVQHKIKEIDPAAFVVVTDAYETFGEGFKQFPDKNEIHAE</sequence>
<evidence type="ECO:0000256" key="5">
    <source>
        <dbReference type="ARBA" id="ARBA00023136"/>
    </source>
</evidence>
<dbReference type="RefSeq" id="WP_018695324.1">
    <property type="nucleotide sequence ID" value="NZ_AP025562.1"/>
</dbReference>
<dbReference type="EMBL" id="VVXH01000006">
    <property type="protein sequence ID" value="KAA2378934.1"/>
    <property type="molecule type" value="Genomic_DNA"/>
</dbReference>
<dbReference type="Pfam" id="PF10035">
    <property type="entry name" value="DUF2179"/>
    <property type="match status" value="1"/>
</dbReference>
<feature type="transmembrane region" description="Helical" evidence="6">
    <location>
        <begin position="20"/>
        <end position="40"/>
    </location>
</feature>
<evidence type="ECO:0000313" key="10">
    <source>
        <dbReference type="EMBL" id="OUN04079.1"/>
    </source>
</evidence>
<proteinExistence type="predicted"/>
<accession>A0A1Y3R369</accession>
<dbReference type="CDD" id="cd16380">
    <property type="entry name" value="YitT_C"/>
    <property type="match status" value="1"/>
</dbReference>
<reference evidence="10" key="2">
    <citation type="journal article" date="2018" name="BMC Genomics">
        <title>Whole genome sequencing and function prediction of 133 gut anaerobes isolated from chicken caecum in pure cultures.</title>
        <authorList>
            <person name="Medvecky M."/>
            <person name="Cejkova D."/>
            <person name="Polansky O."/>
            <person name="Karasova D."/>
            <person name="Kubasova T."/>
            <person name="Cizek A."/>
            <person name="Rychlik I."/>
        </authorList>
    </citation>
    <scope>NUCLEOTIDE SEQUENCE</scope>
    <source>
        <strain evidence="10">An90</strain>
    </source>
</reference>
<comment type="caution">
    <text evidence="10">The sequence shown here is derived from an EMBL/GenBank/DDBJ whole genome shotgun (WGS) entry which is preliminary data.</text>
</comment>
<keyword evidence="2" id="KW-1003">Cell membrane</keyword>
<name>A0A1Y3R369_9BACT</name>
<dbReference type="PANTHER" id="PTHR33545:SF9">
    <property type="entry name" value="UPF0750 MEMBRANE PROTEIN YITE"/>
    <property type="match status" value="1"/>
</dbReference>
<keyword evidence="4 6" id="KW-1133">Transmembrane helix</keyword>
<dbReference type="PIRSF" id="PIRSF006483">
    <property type="entry name" value="Membrane_protein_YitT"/>
    <property type="match status" value="1"/>
</dbReference>
<evidence type="ECO:0000313" key="13">
    <source>
        <dbReference type="Proteomes" id="UP000323119"/>
    </source>
</evidence>
<reference evidence="12 13" key="3">
    <citation type="journal article" date="2019" name="Nat. Med.">
        <title>A library of human gut bacterial isolates paired with longitudinal multiomics data enables mechanistic microbiome research.</title>
        <authorList>
            <person name="Poyet M."/>
            <person name="Groussin M."/>
            <person name="Gibbons S.M."/>
            <person name="Avila-Pacheco J."/>
            <person name="Jiang X."/>
            <person name="Kearney S.M."/>
            <person name="Perrotta A.R."/>
            <person name="Berdy B."/>
            <person name="Zhao S."/>
            <person name="Lieberman T.D."/>
            <person name="Swanson P.K."/>
            <person name="Smith M."/>
            <person name="Roesemann S."/>
            <person name="Alexander J.E."/>
            <person name="Rich S.A."/>
            <person name="Livny J."/>
            <person name="Vlamakis H."/>
            <person name="Clish C."/>
            <person name="Bullock K."/>
            <person name="Deik A."/>
            <person name="Scott J."/>
            <person name="Pierce K.A."/>
            <person name="Xavier R.J."/>
            <person name="Alm E.J."/>
        </authorList>
    </citation>
    <scope>NUCLEOTIDE SEQUENCE [LARGE SCALE GENOMIC DNA]</scope>
    <source>
        <strain evidence="9 13">BIOML-A204</strain>
        <strain evidence="8 12">BIOML-A266</strain>
    </source>
</reference>
<dbReference type="InterPro" id="IPR051461">
    <property type="entry name" value="UPF0750_membrane"/>
</dbReference>
<dbReference type="EMBL" id="VVUY01000003">
    <property type="protein sequence ID" value="KAA2563117.1"/>
    <property type="molecule type" value="Genomic_DNA"/>
</dbReference>
<comment type="subcellular location">
    <subcellularLocation>
        <location evidence="1">Cell membrane</location>
        <topology evidence="1">Multi-pass membrane protein</topology>
    </subcellularLocation>
</comment>
<dbReference type="EMBL" id="NFHB01000003">
    <property type="protein sequence ID" value="OUN04079.1"/>
    <property type="molecule type" value="Genomic_DNA"/>
</dbReference>
<gene>
    <name evidence="10" type="ORF">B5G41_06375</name>
    <name evidence="9" type="ORF">F2S36_04790</name>
    <name evidence="8" type="ORF">F2Y10_07715</name>
</gene>
<dbReference type="Gene3D" id="3.30.70.120">
    <property type="match status" value="1"/>
</dbReference>
<keyword evidence="3 6" id="KW-0812">Transmembrane</keyword>
<dbReference type="GO" id="GO:0005886">
    <property type="term" value="C:plasma membrane"/>
    <property type="evidence" value="ECO:0007669"/>
    <property type="project" value="UniProtKB-SubCell"/>
</dbReference>
<protein>
    <submittedName>
        <fullName evidence="10">Membrane protein</fullName>
    </submittedName>
    <submittedName>
        <fullName evidence="8">YitT family protein</fullName>
    </submittedName>
</protein>
<evidence type="ECO:0000259" key="7">
    <source>
        <dbReference type="Pfam" id="PF10035"/>
    </source>
</evidence>
<dbReference type="eggNOG" id="COG1284">
    <property type="taxonomic scope" value="Bacteria"/>
</dbReference>
<evidence type="ECO:0000256" key="6">
    <source>
        <dbReference type="SAM" id="Phobius"/>
    </source>
</evidence>
<dbReference type="Pfam" id="PF02588">
    <property type="entry name" value="YitT_membrane"/>
    <property type="match status" value="1"/>
</dbReference>
<evidence type="ECO:0000256" key="3">
    <source>
        <dbReference type="ARBA" id="ARBA00022692"/>
    </source>
</evidence>
<dbReference type="InterPro" id="IPR003740">
    <property type="entry name" value="YitT"/>
</dbReference>
<evidence type="ECO:0000313" key="12">
    <source>
        <dbReference type="Proteomes" id="UP000322940"/>
    </source>
</evidence>
<dbReference type="InterPro" id="IPR019264">
    <property type="entry name" value="DUF2179"/>
</dbReference>
<evidence type="ECO:0000313" key="8">
    <source>
        <dbReference type="EMBL" id="KAA2378934.1"/>
    </source>
</evidence>
<dbReference type="Proteomes" id="UP000323119">
    <property type="component" value="Unassembled WGS sequence"/>
</dbReference>
<feature type="transmembrane region" description="Helical" evidence="6">
    <location>
        <begin position="174"/>
        <end position="200"/>
    </location>
</feature>
<feature type="domain" description="DUF2179" evidence="7">
    <location>
        <begin position="260"/>
        <end position="314"/>
    </location>
</feature>
<evidence type="ECO:0000313" key="11">
    <source>
        <dbReference type="Proteomes" id="UP000195772"/>
    </source>
</evidence>
<dbReference type="PANTHER" id="PTHR33545">
    <property type="entry name" value="UPF0750 MEMBRANE PROTEIN YITT-RELATED"/>
    <property type="match status" value="1"/>
</dbReference>
<organism evidence="10 11">
    <name type="scientific">Alistipes onderdonkii</name>
    <dbReference type="NCBI Taxonomy" id="328813"/>
    <lineage>
        <taxon>Bacteria</taxon>
        <taxon>Pseudomonadati</taxon>
        <taxon>Bacteroidota</taxon>
        <taxon>Bacteroidia</taxon>
        <taxon>Bacteroidales</taxon>
        <taxon>Rikenellaceae</taxon>
        <taxon>Alistipes</taxon>
    </lineage>
</organism>